<sequence length="352" mass="39371">MADRLCELCIGCCSTICAIFCREMTMKTAYTVQFVIYSILQGYNVASDIGMFFDVFNAVRKCNELEENSNANGTQVDPGGARIYCRAPGNFTTSDLDKHITTLEILQWFFLIFSGIGFALYIAHVCTLLPNLCKHCREPEFEHDLGSLDTPKYYRSIVHIHTMFMCIETFIHDIPVSCLAVELSVHYFGSANCWECAISASSVPAELSLKRGSLWIGLKVSAVALITIYKGILPLYFWIGNPFCWSCYPLRFLIAAPAGLGFMVMILAPCMGIAKLRVMVEIPDLAGAVGGPSDIIFMIGLVFWVILIVGFLAYKIFYNFIMELCPCLAWCEDDDKKKKEAKEEKTTGCLCF</sequence>
<accession>A0A2B4RPW3</accession>
<dbReference type="Proteomes" id="UP000225706">
    <property type="component" value="Unassembled WGS sequence"/>
</dbReference>
<evidence type="ECO:0000256" key="1">
    <source>
        <dbReference type="SAM" id="Phobius"/>
    </source>
</evidence>
<keyword evidence="1" id="KW-0472">Membrane</keyword>
<organism evidence="2 3">
    <name type="scientific">Stylophora pistillata</name>
    <name type="common">Smooth cauliflower coral</name>
    <dbReference type="NCBI Taxonomy" id="50429"/>
    <lineage>
        <taxon>Eukaryota</taxon>
        <taxon>Metazoa</taxon>
        <taxon>Cnidaria</taxon>
        <taxon>Anthozoa</taxon>
        <taxon>Hexacorallia</taxon>
        <taxon>Scleractinia</taxon>
        <taxon>Astrocoeniina</taxon>
        <taxon>Pocilloporidae</taxon>
        <taxon>Stylophora</taxon>
    </lineage>
</organism>
<feature type="transmembrane region" description="Helical" evidence="1">
    <location>
        <begin position="251"/>
        <end position="274"/>
    </location>
</feature>
<feature type="transmembrane region" description="Helical" evidence="1">
    <location>
        <begin position="216"/>
        <end position="239"/>
    </location>
</feature>
<evidence type="ECO:0000313" key="3">
    <source>
        <dbReference type="Proteomes" id="UP000225706"/>
    </source>
</evidence>
<keyword evidence="3" id="KW-1185">Reference proteome</keyword>
<dbReference type="OrthoDB" id="6018356at2759"/>
<evidence type="ECO:0000313" key="2">
    <source>
        <dbReference type="EMBL" id="PFX18580.1"/>
    </source>
</evidence>
<reference evidence="3" key="1">
    <citation type="journal article" date="2017" name="bioRxiv">
        <title>Comparative analysis of the genomes of Stylophora pistillata and Acropora digitifera provides evidence for extensive differences between species of corals.</title>
        <authorList>
            <person name="Voolstra C.R."/>
            <person name="Li Y."/>
            <person name="Liew Y.J."/>
            <person name="Baumgarten S."/>
            <person name="Zoccola D."/>
            <person name="Flot J.-F."/>
            <person name="Tambutte S."/>
            <person name="Allemand D."/>
            <person name="Aranda M."/>
        </authorList>
    </citation>
    <scope>NUCLEOTIDE SEQUENCE [LARGE SCALE GENOMIC DNA]</scope>
</reference>
<feature type="transmembrane region" description="Helical" evidence="1">
    <location>
        <begin position="295"/>
        <end position="317"/>
    </location>
</feature>
<gene>
    <name evidence="2" type="ORF">AWC38_SpisGene17047</name>
</gene>
<feature type="transmembrane region" description="Helical" evidence="1">
    <location>
        <begin position="105"/>
        <end position="129"/>
    </location>
</feature>
<comment type="caution">
    <text evidence="2">The sequence shown here is derived from an EMBL/GenBank/DDBJ whole genome shotgun (WGS) entry which is preliminary data.</text>
</comment>
<keyword evidence="1" id="KW-1133">Transmembrane helix</keyword>
<dbReference type="EMBL" id="LSMT01000403">
    <property type="protein sequence ID" value="PFX18580.1"/>
    <property type="molecule type" value="Genomic_DNA"/>
</dbReference>
<dbReference type="AlphaFoldDB" id="A0A2B4RPW3"/>
<proteinExistence type="predicted"/>
<name>A0A2B4RPW3_STYPI</name>
<protein>
    <submittedName>
        <fullName evidence="2">Uncharacterized protein</fullName>
    </submittedName>
</protein>
<keyword evidence="1" id="KW-0812">Transmembrane</keyword>